<dbReference type="AlphaFoldDB" id="A0A2P2IWT3"/>
<dbReference type="EMBL" id="GGEC01005200">
    <property type="protein sequence ID" value="MBW85683.1"/>
    <property type="molecule type" value="Transcribed_RNA"/>
</dbReference>
<evidence type="ECO:0000313" key="1">
    <source>
        <dbReference type="EMBL" id="MBW85683.1"/>
    </source>
</evidence>
<name>A0A2P2IWT3_RHIMU</name>
<proteinExistence type="predicted"/>
<protein>
    <submittedName>
        <fullName evidence="1">Glutamyl-tRNA reductase</fullName>
    </submittedName>
</protein>
<reference evidence="1" key="1">
    <citation type="submission" date="2018-02" db="EMBL/GenBank/DDBJ databases">
        <title>Rhizophora mucronata_Transcriptome.</title>
        <authorList>
            <person name="Meera S.P."/>
            <person name="Sreeshan A."/>
            <person name="Augustine A."/>
        </authorList>
    </citation>
    <scope>NUCLEOTIDE SEQUENCE</scope>
    <source>
        <tissue evidence="1">Leaf</tissue>
    </source>
</reference>
<sequence length="20" mass="2606">MRGCYFERCWGRERRHYRSG</sequence>
<accession>A0A2P2IWT3</accession>
<organism evidence="1">
    <name type="scientific">Rhizophora mucronata</name>
    <name type="common">Asiatic mangrove</name>
    <dbReference type="NCBI Taxonomy" id="61149"/>
    <lineage>
        <taxon>Eukaryota</taxon>
        <taxon>Viridiplantae</taxon>
        <taxon>Streptophyta</taxon>
        <taxon>Embryophyta</taxon>
        <taxon>Tracheophyta</taxon>
        <taxon>Spermatophyta</taxon>
        <taxon>Magnoliopsida</taxon>
        <taxon>eudicotyledons</taxon>
        <taxon>Gunneridae</taxon>
        <taxon>Pentapetalae</taxon>
        <taxon>rosids</taxon>
        <taxon>fabids</taxon>
        <taxon>Malpighiales</taxon>
        <taxon>Rhizophoraceae</taxon>
        <taxon>Rhizophora</taxon>
    </lineage>
</organism>